<evidence type="ECO:0000256" key="1">
    <source>
        <dbReference type="ARBA" id="ARBA00006484"/>
    </source>
</evidence>
<dbReference type="EMBL" id="JBHSED010000065">
    <property type="protein sequence ID" value="MFC4306579.1"/>
    <property type="molecule type" value="Genomic_DNA"/>
</dbReference>
<dbReference type="Pfam" id="PF13561">
    <property type="entry name" value="adh_short_C2"/>
    <property type="match status" value="1"/>
</dbReference>
<name>A0ABV8SJE8_9BACL</name>
<dbReference type="PANTHER" id="PTHR42879:SF6">
    <property type="entry name" value="NADPH-DEPENDENT REDUCTASE BACG"/>
    <property type="match status" value="1"/>
</dbReference>
<keyword evidence="3" id="KW-1185">Reference proteome</keyword>
<evidence type="ECO:0000313" key="3">
    <source>
        <dbReference type="Proteomes" id="UP001595755"/>
    </source>
</evidence>
<gene>
    <name evidence="2" type="ORF">ACFO1S_24470</name>
</gene>
<dbReference type="Gene3D" id="3.40.50.720">
    <property type="entry name" value="NAD(P)-binding Rossmann-like Domain"/>
    <property type="match status" value="1"/>
</dbReference>
<dbReference type="Proteomes" id="UP001595755">
    <property type="component" value="Unassembled WGS sequence"/>
</dbReference>
<reference evidence="3" key="1">
    <citation type="journal article" date="2019" name="Int. J. Syst. Evol. Microbiol.">
        <title>The Global Catalogue of Microorganisms (GCM) 10K type strain sequencing project: providing services to taxonomists for standard genome sequencing and annotation.</title>
        <authorList>
            <consortium name="The Broad Institute Genomics Platform"/>
            <consortium name="The Broad Institute Genome Sequencing Center for Infectious Disease"/>
            <person name="Wu L."/>
            <person name="Ma J."/>
        </authorList>
    </citation>
    <scope>NUCLEOTIDE SEQUENCE [LARGE SCALE GENOMIC DNA]</scope>
    <source>
        <strain evidence="3">CGMCC 4.1641</strain>
    </source>
</reference>
<dbReference type="InterPro" id="IPR050259">
    <property type="entry name" value="SDR"/>
</dbReference>
<comment type="similarity">
    <text evidence="1">Belongs to the short-chain dehydrogenases/reductases (SDR) family.</text>
</comment>
<dbReference type="SUPFAM" id="SSF51735">
    <property type="entry name" value="NAD(P)-binding Rossmann-fold domains"/>
    <property type="match status" value="1"/>
</dbReference>
<comment type="caution">
    <text evidence="2">The sequence shown here is derived from an EMBL/GenBank/DDBJ whole genome shotgun (WGS) entry which is preliminary data.</text>
</comment>
<evidence type="ECO:0000313" key="2">
    <source>
        <dbReference type="EMBL" id="MFC4306579.1"/>
    </source>
</evidence>
<dbReference type="RefSeq" id="WP_204602458.1">
    <property type="nucleotide sequence ID" value="NZ_JBHSED010000065.1"/>
</dbReference>
<dbReference type="PRINTS" id="PR00081">
    <property type="entry name" value="GDHRDH"/>
</dbReference>
<dbReference type="PANTHER" id="PTHR42879">
    <property type="entry name" value="3-OXOACYL-(ACYL-CARRIER-PROTEIN) REDUCTASE"/>
    <property type="match status" value="1"/>
</dbReference>
<proteinExistence type="inferred from homology"/>
<organism evidence="2 3">
    <name type="scientific">Cohnella boryungensis</name>
    <dbReference type="NCBI Taxonomy" id="768479"/>
    <lineage>
        <taxon>Bacteria</taxon>
        <taxon>Bacillati</taxon>
        <taxon>Bacillota</taxon>
        <taxon>Bacilli</taxon>
        <taxon>Bacillales</taxon>
        <taxon>Paenibacillaceae</taxon>
        <taxon>Cohnella</taxon>
    </lineage>
</organism>
<dbReference type="InterPro" id="IPR036291">
    <property type="entry name" value="NAD(P)-bd_dom_sf"/>
</dbReference>
<protein>
    <submittedName>
        <fullName evidence="2">SDR family oxidoreductase</fullName>
    </submittedName>
</protein>
<dbReference type="CDD" id="cd05344">
    <property type="entry name" value="BKR_like_SDR_like"/>
    <property type="match status" value="1"/>
</dbReference>
<accession>A0ABV8SJE8</accession>
<sequence>MSGTFDFKGKTALVAAASKGLGRAVALELAKGGANVALFSRDAASAMTAAAEIADETGARTLGLAADVRSAEDLKRCVEQTVAAFGGLQFVVTNAGGPPAGTFETLKEEDWQFAFELNLMSIVRLAGYTLPHLKEQGGVIINLASSSVKQPIPGLTLSNVMRAGVAGLSKTLAEELAGYGVRVNTVAPGRIDTDRVRSLDQMRAGKAGVTADEYKAKTEAAIPLGRYGRPDELGQVVAFLCSEGASYVTGQTLLVDGGMVRSL</sequence>
<dbReference type="InterPro" id="IPR002347">
    <property type="entry name" value="SDR_fam"/>
</dbReference>